<evidence type="ECO:0000313" key="1">
    <source>
        <dbReference type="EMBL" id="EER62344.1"/>
    </source>
</evidence>
<dbReference type="PATRIC" id="fig|573060.9.peg.5160"/>
<sequence>MTAALRLKFEMKDVSELIQVCKELVPPVKRVLADAVELKKCWSS</sequence>
<dbReference type="EMBL" id="ACQT01000001">
    <property type="protein sequence ID" value="EER62344.1"/>
    <property type="molecule type" value="Genomic_DNA"/>
</dbReference>
<dbReference type="Proteomes" id="UP000003856">
    <property type="component" value="Unassembled WGS sequence"/>
</dbReference>
<dbReference type="AlphaFoldDB" id="C5SZE8"/>
<accession>C5SZE8</accession>
<organism evidence="1 2">
    <name type="scientific">Acidovorax delafieldii 2AN</name>
    <dbReference type="NCBI Taxonomy" id="573060"/>
    <lineage>
        <taxon>Bacteria</taxon>
        <taxon>Pseudomonadati</taxon>
        <taxon>Pseudomonadota</taxon>
        <taxon>Betaproteobacteria</taxon>
        <taxon>Burkholderiales</taxon>
        <taxon>Comamonadaceae</taxon>
        <taxon>Acidovorax</taxon>
    </lineage>
</organism>
<evidence type="ECO:0000313" key="2">
    <source>
        <dbReference type="Proteomes" id="UP000003856"/>
    </source>
</evidence>
<reference evidence="1 2" key="1">
    <citation type="submission" date="2009-05" db="EMBL/GenBank/DDBJ databases">
        <title>The draft genome of Acidovorax delafieldii 2AN.</title>
        <authorList>
            <consortium name="US DOE Joint Genome Institute (JGI-PGF)"/>
            <person name="Lucas S."/>
            <person name="Copeland A."/>
            <person name="Lapidus A."/>
            <person name="Glavina del Rio T."/>
            <person name="Tice H."/>
            <person name="Bruce D."/>
            <person name="Goodwin L."/>
            <person name="Pitluck S."/>
            <person name="Larimer F."/>
            <person name="Land M.L."/>
            <person name="Hauser L."/>
            <person name="Shelobolina E.S."/>
            <person name="Picardal F."/>
            <person name="Roden E."/>
            <person name="Emerson D."/>
        </authorList>
    </citation>
    <scope>NUCLEOTIDE SEQUENCE [LARGE SCALE GENOMIC DNA]</scope>
    <source>
        <strain evidence="1 2">2AN</strain>
    </source>
</reference>
<protein>
    <submittedName>
        <fullName evidence="1">Uncharacterized protein</fullName>
    </submittedName>
</protein>
<keyword evidence="2" id="KW-1185">Reference proteome</keyword>
<comment type="caution">
    <text evidence="1">The sequence shown here is derived from an EMBL/GenBank/DDBJ whole genome shotgun (WGS) entry which is preliminary data.</text>
</comment>
<proteinExistence type="predicted"/>
<name>C5SZE8_ACIDE</name>
<gene>
    <name evidence="1" type="ORF">AcdelDRAFT_0028</name>
</gene>